<accession>A0A238UDY3</accession>
<protein>
    <submittedName>
        <fullName evidence="1">Probable lipoprotein</fullName>
    </submittedName>
</protein>
<dbReference type="RefSeq" id="WP_095074563.1">
    <property type="nucleotide sequence ID" value="NZ_LT899436.1"/>
</dbReference>
<dbReference type="OrthoDB" id="883826at2"/>
<sequence length="125" mass="14399">MRTLFIISILFGLTSCVQKQHIKEVTIKVDTKGIQDVKTIGVKGNFTSPRWKVEIPLTDDDNDGVFEAKLTQETAVSSIEFKLVKNNSIYELKGKPNRVLKFEYKPETIVYKVKYNDPEFTIKRN</sequence>
<proteinExistence type="predicted"/>
<dbReference type="KEGG" id="tje:TJEJU_3777"/>
<dbReference type="PROSITE" id="PS51257">
    <property type="entry name" value="PROKAR_LIPOPROTEIN"/>
    <property type="match status" value="1"/>
</dbReference>
<gene>
    <name evidence="1" type="ORF">TJEJU_3777</name>
</gene>
<evidence type="ECO:0000313" key="1">
    <source>
        <dbReference type="EMBL" id="SNR17413.1"/>
    </source>
</evidence>
<keyword evidence="1" id="KW-0449">Lipoprotein</keyword>
<dbReference type="Proteomes" id="UP000215214">
    <property type="component" value="Chromosome TJEJU"/>
</dbReference>
<dbReference type="InterPro" id="IPR013783">
    <property type="entry name" value="Ig-like_fold"/>
</dbReference>
<dbReference type="AlphaFoldDB" id="A0A238UDY3"/>
<dbReference type="Gene3D" id="2.60.40.10">
    <property type="entry name" value="Immunoglobulins"/>
    <property type="match status" value="1"/>
</dbReference>
<keyword evidence="2" id="KW-1185">Reference proteome</keyword>
<dbReference type="EMBL" id="LT899436">
    <property type="protein sequence ID" value="SNR17413.1"/>
    <property type="molecule type" value="Genomic_DNA"/>
</dbReference>
<evidence type="ECO:0000313" key="2">
    <source>
        <dbReference type="Proteomes" id="UP000215214"/>
    </source>
</evidence>
<name>A0A238UDY3_9FLAO</name>
<organism evidence="1 2">
    <name type="scientific">Tenacibaculum jejuense</name>
    <dbReference type="NCBI Taxonomy" id="584609"/>
    <lineage>
        <taxon>Bacteria</taxon>
        <taxon>Pseudomonadati</taxon>
        <taxon>Bacteroidota</taxon>
        <taxon>Flavobacteriia</taxon>
        <taxon>Flavobacteriales</taxon>
        <taxon>Flavobacteriaceae</taxon>
        <taxon>Tenacibaculum</taxon>
    </lineage>
</organism>
<reference evidence="1 2" key="1">
    <citation type="submission" date="2017-07" db="EMBL/GenBank/DDBJ databases">
        <authorList>
            <person name="Sun Z.S."/>
            <person name="Albrecht U."/>
            <person name="Echele G."/>
            <person name="Lee C.C."/>
        </authorList>
    </citation>
    <scope>NUCLEOTIDE SEQUENCE [LARGE SCALE GENOMIC DNA]</scope>
    <source>
        <strain evidence="2">type strain: KCTC 22618</strain>
    </source>
</reference>